<dbReference type="EMBL" id="LAZR01032861">
    <property type="protein sequence ID" value="KKL49715.1"/>
    <property type="molecule type" value="Genomic_DNA"/>
</dbReference>
<gene>
    <name evidence="1" type="ORF">LCGC14_2312730</name>
</gene>
<sequence length="350" mass="39293">IEGCMSGGMSRLLILFNPKMRSGSVYHREAEGRANIVQLSAFNHPNVRRGRNVIPGAVDRETTVRRINEWTRPLVGGERDDASCFEVPDFLVGVVAQSPSGLQYDPLPAGIRKVVEPAFSYMVLGDYPAQAAAQLISQSWIDRARTRYDLYVAKYGDRPPAGIKPKLGVDIAELGVDANVACLRWGGFVRIDDMWNGVDTDVSTLRTLQIYRDNDCDLAFIDGTGVGSSVAPAMARMGRRDGVRAISIKLAGRPTPFIKDEIGEFYQLRDQLWWGLREWLRTDETSMLPKDPYLLDELRAVQYEKLLSGKIRVTTKPKMRELLKRSPDRADALTLTFAPYERPKIIKLSF</sequence>
<evidence type="ECO:0008006" key="2">
    <source>
        <dbReference type="Google" id="ProtNLM"/>
    </source>
</evidence>
<proteinExistence type="predicted"/>
<dbReference type="Gene3D" id="3.30.420.240">
    <property type="match status" value="1"/>
</dbReference>
<comment type="caution">
    <text evidence="1">The sequence shown here is derived from an EMBL/GenBank/DDBJ whole genome shotgun (WGS) entry which is preliminary data.</text>
</comment>
<feature type="non-terminal residue" evidence="1">
    <location>
        <position position="1"/>
    </location>
</feature>
<reference evidence="1" key="1">
    <citation type="journal article" date="2015" name="Nature">
        <title>Complex archaea that bridge the gap between prokaryotes and eukaryotes.</title>
        <authorList>
            <person name="Spang A."/>
            <person name="Saw J.H."/>
            <person name="Jorgensen S.L."/>
            <person name="Zaremba-Niedzwiedzka K."/>
            <person name="Martijn J."/>
            <person name="Lind A.E."/>
            <person name="van Eijk R."/>
            <person name="Schleper C."/>
            <person name="Guy L."/>
            <person name="Ettema T.J."/>
        </authorList>
    </citation>
    <scope>NUCLEOTIDE SEQUENCE</scope>
</reference>
<dbReference type="AlphaFoldDB" id="A0A0F9EXI4"/>
<protein>
    <recommendedName>
        <fullName evidence="2">Terminase large subunit gp17-like C-terminal domain-containing protein</fullName>
    </recommendedName>
</protein>
<name>A0A0F9EXI4_9ZZZZ</name>
<accession>A0A0F9EXI4</accession>
<organism evidence="1">
    <name type="scientific">marine sediment metagenome</name>
    <dbReference type="NCBI Taxonomy" id="412755"/>
    <lineage>
        <taxon>unclassified sequences</taxon>
        <taxon>metagenomes</taxon>
        <taxon>ecological metagenomes</taxon>
    </lineage>
</organism>
<evidence type="ECO:0000313" key="1">
    <source>
        <dbReference type="EMBL" id="KKL49715.1"/>
    </source>
</evidence>